<keyword evidence="7 14" id="KW-0378">Hydrolase</keyword>
<dbReference type="GO" id="GO:0071555">
    <property type="term" value="P:cell wall organization"/>
    <property type="evidence" value="ECO:0007669"/>
    <property type="project" value="UniProtKB-KW"/>
</dbReference>
<evidence type="ECO:0000256" key="4">
    <source>
        <dbReference type="ARBA" id="ARBA00022525"/>
    </source>
</evidence>
<evidence type="ECO:0000256" key="14">
    <source>
        <dbReference type="RuleBase" id="RU361169"/>
    </source>
</evidence>
<dbReference type="GO" id="GO:0000329">
    <property type="term" value="C:fungal-type vacuole membrane"/>
    <property type="evidence" value="ECO:0007669"/>
    <property type="project" value="TreeGrafter"/>
</dbReference>
<evidence type="ECO:0000256" key="2">
    <source>
        <dbReference type="ARBA" id="ARBA00004613"/>
    </source>
</evidence>
<dbReference type="InterPro" id="IPR000547">
    <property type="entry name" value="Clathrin_H-chain/VPS_repeat"/>
</dbReference>
<dbReference type="EMBL" id="SWKV01000001">
    <property type="protein sequence ID" value="KAF3048195.1"/>
    <property type="molecule type" value="Genomic_DNA"/>
</dbReference>
<feature type="domain" description="CNH" evidence="16">
    <location>
        <begin position="18"/>
        <end position="363"/>
    </location>
</feature>
<keyword evidence="5" id="KW-0732">Signal</keyword>
<gene>
    <name evidence="17" type="primary">VAM6</name>
    <name evidence="17" type="ORF">E8E12_011170</name>
</gene>
<feature type="active site" evidence="13">
    <location>
        <position position="1244"/>
    </location>
</feature>
<evidence type="ECO:0000256" key="15">
    <source>
        <dbReference type="SAM" id="MobiDB-lite"/>
    </source>
</evidence>
<dbReference type="SUPFAM" id="SSF51126">
    <property type="entry name" value="Pectin lyase-like"/>
    <property type="match status" value="1"/>
</dbReference>
<organism evidence="17 18">
    <name type="scientific">Didymella heteroderae</name>
    <dbReference type="NCBI Taxonomy" id="1769908"/>
    <lineage>
        <taxon>Eukaryota</taxon>
        <taxon>Fungi</taxon>
        <taxon>Dikarya</taxon>
        <taxon>Ascomycota</taxon>
        <taxon>Pezizomycotina</taxon>
        <taxon>Dothideomycetes</taxon>
        <taxon>Pleosporomycetidae</taxon>
        <taxon>Pleosporales</taxon>
        <taxon>Pleosporineae</taxon>
        <taxon>Didymellaceae</taxon>
        <taxon>Didymella</taxon>
    </lineage>
</organism>
<dbReference type="PROSITE" id="PS00502">
    <property type="entry name" value="POLYGALACTURONASE"/>
    <property type="match status" value="1"/>
</dbReference>
<evidence type="ECO:0000256" key="3">
    <source>
        <dbReference type="ARBA" id="ARBA00008834"/>
    </source>
</evidence>
<feature type="region of interest" description="Disordered" evidence="15">
    <location>
        <begin position="525"/>
        <end position="563"/>
    </location>
</feature>
<reference evidence="17" key="1">
    <citation type="submission" date="2019-04" db="EMBL/GenBank/DDBJ databases">
        <title>Sequencing of skin fungus with MAO and IRED activity.</title>
        <authorList>
            <person name="Marsaioli A.J."/>
            <person name="Bonatto J.M.C."/>
            <person name="Reis Junior O."/>
        </authorList>
    </citation>
    <scope>NUCLEOTIDE SEQUENCE</scope>
    <source>
        <strain evidence="17">28M1</strain>
    </source>
</reference>
<dbReference type="SMART" id="SM00710">
    <property type="entry name" value="PbH1"/>
    <property type="match status" value="6"/>
</dbReference>
<evidence type="ECO:0000256" key="6">
    <source>
        <dbReference type="ARBA" id="ARBA00022737"/>
    </source>
</evidence>
<dbReference type="InterPro" id="IPR000743">
    <property type="entry name" value="Glyco_hydro_28"/>
</dbReference>
<accession>A0A9P4X1T6</accession>
<keyword evidence="6" id="KW-0677">Repeat</keyword>
<feature type="compositionally biased region" description="Low complexity" evidence="15">
    <location>
        <begin position="70"/>
        <end position="87"/>
    </location>
</feature>
<evidence type="ECO:0000256" key="5">
    <source>
        <dbReference type="ARBA" id="ARBA00022729"/>
    </source>
</evidence>
<evidence type="ECO:0000256" key="1">
    <source>
        <dbReference type="ARBA" id="ARBA00004184"/>
    </source>
</evidence>
<keyword evidence="18" id="KW-1185">Reference proteome</keyword>
<dbReference type="InterPro" id="IPR012334">
    <property type="entry name" value="Pectin_lyas_fold"/>
</dbReference>
<comment type="similarity">
    <text evidence="3 14">Belongs to the glycosyl hydrolase 28 family.</text>
</comment>
<feature type="compositionally biased region" description="Low complexity" evidence="15">
    <location>
        <begin position="51"/>
        <end position="63"/>
    </location>
</feature>
<feature type="region of interest" description="Disordered" evidence="15">
    <location>
        <begin position="49"/>
        <end position="89"/>
    </location>
</feature>
<comment type="similarity">
    <text evidence="11">Belongs to the VAM6/VPS39 family.</text>
</comment>
<dbReference type="PANTHER" id="PTHR12894">
    <property type="entry name" value="CNH DOMAIN CONTAINING"/>
    <property type="match status" value="1"/>
</dbReference>
<feature type="compositionally biased region" description="Low complexity" evidence="15">
    <location>
        <begin position="1424"/>
        <end position="1436"/>
    </location>
</feature>
<protein>
    <submittedName>
        <fullName evidence="17">Vacuolar morphoproteinsis protein 6</fullName>
    </submittedName>
</protein>
<dbReference type="OrthoDB" id="5325112at2759"/>
<proteinExistence type="inferred from homology"/>
<name>A0A9P4X1T6_9PLEO</name>
<dbReference type="InterPro" id="IPR011050">
    <property type="entry name" value="Pectin_lyase_fold/virulence"/>
</dbReference>
<feature type="region of interest" description="Disordered" evidence="15">
    <location>
        <begin position="1424"/>
        <end position="1446"/>
    </location>
</feature>
<evidence type="ECO:0000259" key="16">
    <source>
        <dbReference type="PROSITE" id="PS50219"/>
    </source>
</evidence>
<feature type="repeat" description="CHCR" evidence="12">
    <location>
        <begin position="760"/>
        <end position="919"/>
    </location>
</feature>
<keyword evidence="9 14" id="KW-0326">Glycosidase</keyword>
<keyword evidence="4" id="KW-0964">Secreted</keyword>
<dbReference type="InterPro" id="IPR006626">
    <property type="entry name" value="PbH1"/>
</dbReference>
<feature type="region of interest" description="Disordered" evidence="15">
    <location>
        <begin position="471"/>
        <end position="506"/>
    </location>
</feature>
<evidence type="ECO:0000256" key="7">
    <source>
        <dbReference type="ARBA" id="ARBA00022801"/>
    </source>
</evidence>
<evidence type="ECO:0000256" key="10">
    <source>
        <dbReference type="ARBA" id="ARBA00023316"/>
    </source>
</evidence>
<evidence type="ECO:0000313" key="18">
    <source>
        <dbReference type="Proteomes" id="UP000758155"/>
    </source>
</evidence>
<dbReference type="Proteomes" id="UP000758155">
    <property type="component" value="Unassembled WGS sequence"/>
</dbReference>
<dbReference type="InterPro" id="IPR032914">
    <property type="entry name" value="Vam6/VPS39/TRAP1"/>
</dbReference>
<dbReference type="GO" id="GO:0006886">
    <property type="term" value="P:intracellular protein transport"/>
    <property type="evidence" value="ECO:0007669"/>
    <property type="project" value="UniProtKB-UniRule"/>
</dbReference>
<sequence length="1446" mass="157448">MLSAFTAKPIVELKPRDKSRIESILAYGDRVLVGLNTGALRIYRVNEESEAPASANGSAANGDTHGDTNGDGPSTTSPSTSTSTSTPAKARLADLLREEDRFSRRPIQQLGFLKETNILISLSDNHVSIHDLQTYALQERLEKTRGATTFAAASNIVRDPTTGIPSIVSRLAVAVKRKIILWTWQDTELSGDATEMALMASVKSLTWATGTKLVAGMDPGFVLVDVDTQQVHDIVKPGAMGDAGGQGGQGGARFGAVSSSGMGYMGMASWVPKPLATRLGEGQMLLAKDVNSLFIDTDGNAIDKRQVPWPCAPEMLAYSYPYMLALQPPAKGSLEVRNPDTLNLLQNISLPNASFLHVPQPNISLAHQGKGFLVASDRCIWRMGGQSYETQLDQLTANARYDEALSLLAMLEDTLLLDKERRIRETKMLKAEALFLNKKWTDAMDLFIDAKAPPERVIALFPRAVAGDLSHEESVRGDGSVVDEDELESEKPADDSDEIKKISRESTFNPATTIGRSVMGRLVGGHKKADSDAASIRSSVRDDAAAETASIRPAKKVTETTQPDKQVDFNNALRALQSYLAQCRVQIKRYIDTDGNLKEPLPQPSDSQQEPLNPPFHYFIQDTSSQVDWVAKLLHVAQLVDTTLFRAYMLTKSTLAGSLFRLPNFCEPDVVQEKLYETGRYADLIDFLHGKKLHRQALELLSKFGKNEADEEVAPALQGPQRTVGYLQQLPPEMIDLILEFAEWPLRTDPGLGMDVFLADTQNAEELPRHQVLEFLERLDSKLAVKYLEHVIEELNDLTPDFHQKLVDLFLERLRTGTFESDEEKRAWRERLQTFLKTSGNYNNYRVFKQLSPDDPDFFESRAIVLSKMGQHKQALQIYVFQLKDYGKAEEYCNTIFLSTSAPITSPHPQSEKTISYTQEPSIYHTLLSLYLSPPPPHPPNWPPALELLSKHGARLPAATTLDLVPASLPVRELESYFKGRIRAANSVLNEERIVARLRGVEKPLPRHGPVYHSRMMVRTILLAASLVSAGYAAVCQVAGGTSDDSAAIKAALKACNNGGTVVLDKTYTIGSLLQTTDLSNVAIQLSGTVKLSADISYWSSNGFQLNYQKAYTAWTIGGSDIHIYGGGTYSGSGDTWYSAGKTGPIPWVIYNAQNVLVEHINQVQSPFWHNLVYGSKNVTFDNIGLHSIQASGKQAQNTDGWDIYRSDSVRILNSNIINGDDCVSFKPNTTNALIENLYCQGSHGISVGSLGQYAGVQDIVANVLVKNVTMVNAENGARIKAFGGSASATSTTGGGNGYVKNITFQDFTVQNVALPIVIDQCYETSASTCASYPSKVTISDVHYINVTGTGSKSKEVVSLVCSDVCQGITATGTRLVGSSGSSQYFCTNIASTPSLDFPCSAAGAVVSGSVGATSATKMKTSTSSKAKSTGLKSSKVGATKARATL</sequence>
<dbReference type="GO" id="GO:0004650">
    <property type="term" value="F:polygalacturonase activity"/>
    <property type="evidence" value="ECO:0007669"/>
    <property type="project" value="InterPro"/>
</dbReference>
<feature type="compositionally biased region" description="Basic and acidic residues" evidence="15">
    <location>
        <begin position="489"/>
        <end position="504"/>
    </location>
</feature>
<dbReference type="GO" id="GO:0012505">
    <property type="term" value="C:endomembrane system"/>
    <property type="evidence" value="ECO:0007669"/>
    <property type="project" value="UniProtKB-SubCell"/>
</dbReference>
<dbReference type="PROSITE" id="PS50236">
    <property type="entry name" value="CHCR"/>
    <property type="match status" value="1"/>
</dbReference>
<comment type="subcellular location">
    <subcellularLocation>
        <location evidence="1">Endomembrane system</location>
        <topology evidence="1">Peripheral membrane protein</topology>
    </subcellularLocation>
    <subcellularLocation>
        <location evidence="2">Secreted</location>
    </subcellularLocation>
</comment>
<evidence type="ECO:0000256" key="11">
    <source>
        <dbReference type="ARBA" id="ARBA00038201"/>
    </source>
</evidence>
<dbReference type="InterPro" id="IPR001180">
    <property type="entry name" value="CNH_dom"/>
</dbReference>
<dbReference type="Pfam" id="PF00780">
    <property type="entry name" value="CNH"/>
    <property type="match status" value="1"/>
</dbReference>
<evidence type="ECO:0000256" key="9">
    <source>
        <dbReference type="ARBA" id="ARBA00023295"/>
    </source>
</evidence>
<keyword evidence="8" id="KW-0472">Membrane</keyword>
<keyword evidence="10" id="KW-0961">Cell wall biogenesis/degradation</keyword>
<evidence type="ECO:0000313" key="17">
    <source>
        <dbReference type="EMBL" id="KAF3048195.1"/>
    </source>
</evidence>
<dbReference type="Pfam" id="PF10366">
    <property type="entry name" value="Vps39_1"/>
    <property type="match status" value="1"/>
</dbReference>
<dbReference type="Pfam" id="PF00295">
    <property type="entry name" value="Glyco_hydro_28"/>
    <property type="match status" value="1"/>
</dbReference>
<evidence type="ECO:0000256" key="8">
    <source>
        <dbReference type="ARBA" id="ARBA00023136"/>
    </source>
</evidence>
<dbReference type="GO" id="GO:0005576">
    <property type="term" value="C:extracellular region"/>
    <property type="evidence" value="ECO:0007669"/>
    <property type="project" value="UniProtKB-SubCell"/>
</dbReference>
<comment type="caution">
    <text evidence="17">The sequence shown here is derived from an EMBL/GenBank/DDBJ whole genome shotgun (WGS) entry which is preliminary data.</text>
</comment>
<dbReference type="PROSITE" id="PS50219">
    <property type="entry name" value="CNH"/>
    <property type="match status" value="1"/>
</dbReference>
<dbReference type="GO" id="GO:0006914">
    <property type="term" value="P:autophagy"/>
    <property type="evidence" value="ECO:0007669"/>
    <property type="project" value="TreeGrafter"/>
</dbReference>
<dbReference type="PANTHER" id="PTHR12894:SF49">
    <property type="entry name" value="VAM6_VPS39-LIKE PROTEIN"/>
    <property type="match status" value="1"/>
</dbReference>
<evidence type="ECO:0000256" key="12">
    <source>
        <dbReference type="PROSITE-ProRule" id="PRU01006"/>
    </source>
</evidence>
<dbReference type="GO" id="GO:0045490">
    <property type="term" value="P:pectin catabolic process"/>
    <property type="evidence" value="ECO:0007669"/>
    <property type="project" value="UniProtKB-ARBA"/>
</dbReference>
<evidence type="ECO:0000256" key="13">
    <source>
        <dbReference type="PROSITE-ProRule" id="PRU10052"/>
    </source>
</evidence>
<dbReference type="InterPro" id="IPR019452">
    <property type="entry name" value="VPS39/TGF_beta_rcpt-assoc_1"/>
</dbReference>
<dbReference type="GO" id="GO:0034058">
    <property type="term" value="P:endosomal vesicle fusion"/>
    <property type="evidence" value="ECO:0007669"/>
    <property type="project" value="TreeGrafter"/>
</dbReference>
<dbReference type="Gene3D" id="2.160.20.10">
    <property type="entry name" value="Single-stranded right-handed beta-helix, Pectin lyase-like"/>
    <property type="match status" value="1"/>
</dbReference>